<reference evidence="1 2" key="1">
    <citation type="submission" date="2018-08" db="EMBL/GenBank/DDBJ databases">
        <title>Fulvimarina sp. 85, whole genome shotgun sequence.</title>
        <authorList>
            <person name="Tuo L."/>
        </authorList>
    </citation>
    <scope>NUCLEOTIDE SEQUENCE [LARGE SCALE GENOMIC DNA]</scope>
    <source>
        <strain evidence="1 2">85</strain>
    </source>
</reference>
<dbReference type="EMBL" id="QURL01000008">
    <property type="protein sequence ID" value="RFC62163.1"/>
    <property type="molecule type" value="Genomic_DNA"/>
</dbReference>
<proteinExistence type="predicted"/>
<keyword evidence="2" id="KW-1185">Reference proteome</keyword>
<evidence type="ECO:0000313" key="2">
    <source>
        <dbReference type="Proteomes" id="UP000264310"/>
    </source>
</evidence>
<dbReference type="AlphaFoldDB" id="A0A371WYV8"/>
<dbReference type="Proteomes" id="UP000264310">
    <property type="component" value="Unassembled WGS sequence"/>
</dbReference>
<evidence type="ECO:0000313" key="1">
    <source>
        <dbReference type="EMBL" id="RFC62163.1"/>
    </source>
</evidence>
<comment type="caution">
    <text evidence="1">The sequence shown here is derived from an EMBL/GenBank/DDBJ whole genome shotgun (WGS) entry which is preliminary data.</text>
</comment>
<dbReference type="InterPro" id="IPR007739">
    <property type="entry name" value="RgpF"/>
</dbReference>
<name>A0A371WYV8_9HYPH</name>
<sequence length="347" mass="40338">MLTALIRLPLYLRVPLRVFSTWLRLGFAQFMYLASFVRTGPFVRRVRTGSRSLNGARDVCVVVHFDRGGRVHDFLMYYLYQLHAIGFEIVFVSNAEALDESDVGRLEEISALIVERRNVGYDFGAWKDGIDLIPDLEALDRLLLVNDSVYGPIHHLGPTIDRMNPEDADVWGMTDSWDFNFHLQSYFMLFHAAAIRSDAFARFWKSVRYVQSKTFVIRRYEVGVSRAMMRGRMRCRAAFAYRDCARHLVRAVVESDAIDKLDPVRQAFVRQLYKTIDAGVPLNVTHFFWDHLIAKMGFPFIKRELLQKNPARIPLLNYWETVVEANSDYDTNMILEHLELTLKNRTV</sequence>
<dbReference type="OrthoDB" id="9816424at2"/>
<accession>A0A371WYV8</accession>
<dbReference type="Pfam" id="PF05045">
    <property type="entry name" value="RgpF"/>
    <property type="match status" value="1"/>
</dbReference>
<gene>
    <name evidence="1" type="ORF">DYI37_16755</name>
</gene>
<protein>
    <submittedName>
        <fullName evidence="1">Polysaccharide biosynthesis-like protein</fullName>
    </submittedName>
</protein>
<organism evidence="1 2">
    <name type="scientific">Fulvimarina endophytica</name>
    <dbReference type="NCBI Taxonomy" id="2293836"/>
    <lineage>
        <taxon>Bacteria</taxon>
        <taxon>Pseudomonadati</taxon>
        <taxon>Pseudomonadota</taxon>
        <taxon>Alphaproteobacteria</taxon>
        <taxon>Hyphomicrobiales</taxon>
        <taxon>Aurantimonadaceae</taxon>
        <taxon>Fulvimarina</taxon>
    </lineage>
</organism>